<evidence type="ECO:0000313" key="3">
    <source>
        <dbReference type="Proteomes" id="UP000238164"/>
    </source>
</evidence>
<protein>
    <submittedName>
        <fullName evidence="2">Anion-transporting ATPase, ArsA/GET3 family</fullName>
    </submittedName>
</protein>
<organism evidence="2 3">
    <name type="scientific">Micropruina glycogenica</name>
    <dbReference type="NCBI Taxonomy" id="75385"/>
    <lineage>
        <taxon>Bacteria</taxon>
        <taxon>Bacillati</taxon>
        <taxon>Actinomycetota</taxon>
        <taxon>Actinomycetes</taxon>
        <taxon>Propionibacteriales</taxon>
        <taxon>Nocardioidaceae</taxon>
        <taxon>Micropruina</taxon>
    </lineage>
</organism>
<dbReference type="InterPro" id="IPR027417">
    <property type="entry name" value="P-loop_NTPase"/>
</dbReference>
<dbReference type="KEGG" id="mgg:MPLG2_3477"/>
<dbReference type="AlphaFoldDB" id="A0A2N9JM15"/>
<dbReference type="EMBL" id="LT985188">
    <property type="protein sequence ID" value="SPD88507.1"/>
    <property type="molecule type" value="Genomic_DNA"/>
</dbReference>
<dbReference type="PANTHER" id="PTHR10803:SF31">
    <property type="entry name" value="ATPASE RV3679-RELATED"/>
    <property type="match status" value="1"/>
</dbReference>
<dbReference type="Gene3D" id="3.40.50.300">
    <property type="entry name" value="P-loop containing nucleotide triphosphate hydrolases"/>
    <property type="match status" value="1"/>
</dbReference>
<dbReference type="Proteomes" id="UP000238164">
    <property type="component" value="Chromosome 1"/>
</dbReference>
<evidence type="ECO:0000313" key="2">
    <source>
        <dbReference type="EMBL" id="SPD88507.1"/>
    </source>
</evidence>
<feature type="domain" description="ArsA/GET3 Anion-transporting ATPase-like" evidence="1">
    <location>
        <begin position="9"/>
        <end position="145"/>
    </location>
</feature>
<dbReference type="PANTHER" id="PTHR10803">
    <property type="entry name" value="ARSENICAL PUMP-DRIVING ATPASE ARSENITE-TRANSLOCATING ATPASE"/>
    <property type="match status" value="1"/>
</dbReference>
<dbReference type="SUPFAM" id="SSF52540">
    <property type="entry name" value="P-loop containing nucleoside triphosphate hydrolases"/>
    <property type="match status" value="1"/>
</dbReference>
<dbReference type="RefSeq" id="WP_105186998.1">
    <property type="nucleotide sequence ID" value="NZ_BAAAGO010000001.1"/>
</dbReference>
<dbReference type="InterPro" id="IPR016300">
    <property type="entry name" value="ATPase_ArsA/GET3"/>
</dbReference>
<dbReference type="InterPro" id="IPR025723">
    <property type="entry name" value="ArsA/GET3_ATPase-like"/>
</dbReference>
<sequence length="296" mass="31016">MPERCPLHIVTGKGGVGKTTIALALALRLSREGARVVVAEVEGRGGLALASGSAVGHEPKLLLPTRSGRIEGVQIDARASLAGYLQRYYRLGFAADLLQLDPLVDFATRIAPGLRDILLIGQVTHLTETHPGIDVLVLDAPPSGRIGSFLGAGVGLTELTDGSPIAEQAASVMDDLRDPTCRTHVVTLLGDLPVTETIETVAALQALDLRLGTVIANRCIAVPPVPDPLPGAPDGITPDDWNRMTAALLDEADRARGQAAWQALLRYRTGLGVTCVADHDPSGHGLSTLADQLELA</sequence>
<gene>
    <name evidence="2" type="ORF">MPLG2_3477</name>
</gene>
<proteinExistence type="predicted"/>
<accession>A0A2N9JM15</accession>
<dbReference type="GO" id="GO:0005524">
    <property type="term" value="F:ATP binding"/>
    <property type="evidence" value="ECO:0007669"/>
    <property type="project" value="InterPro"/>
</dbReference>
<dbReference type="GO" id="GO:0016887">
    <property type="term" value="F:ATP hydrolysis activity"/>
    <property type="evidence" value="ECO:0007669"/>
    <property type="project" value="InterPro"/>
</dbReference>
<reference evidence="2 3" key="1">
    <citation type="submission" date="2018-02" db="EMBL/GenBank/DDBJ databases">
        <authorList>
            <person name="Cohen D.B."/>
            <person name="Kent A.D."/>
        </authorList>
    </citation>
    <scope>NUCLEOTIDE SEQUENCE [LARGE SCALE GENOMIC DNA]</scope>
    <source>
        <strain evidence="2">1</strain>
    </source>
</reference>
<dbReference type="Pfam" id="PF02374">
    <property type="entry name" value="ArsA_ATPase"/>
    <property type="match status" value="1"/>
</dbReference>
<name>A0A2N9JM15_9ACTN</name>
<keyword evidence="3" id="KW-1185">Reference proteome</keyword>
<evidence type="ECO:0000259" key="1">
    <source>
        <dbReference type="Pfam" id="PF02374"/>
    </source>
</evidence>
<dbReference type="OrthoDB" id="5242836at2"/>